<dbReference type="PANTHER" id="PTHR11373:SF32">
    <property type="entry name" value="DEOXYGUANOSINETRIPHOSPHATE TRIPHOSPHOHYDROLASE"/>
    <property type="match status" value="1"/>
</dbReference>
<dbReference type="GO" id="GO:0006203">
    <property type="term" value="P:dGTP catabolic process"/>
    <property type="evidence" value="ECO:0007669"/>
    <property type="project" value="TreeGrafter"/>
</dbReference>
<organism evidence="4 5">
    <name type="scientific">Tunturiibacter lichenicola</name>
    <dbReference type="NCBI Taxonomy" id="2051959"/>
    <lineage>
        <taxon>Bacteria</taxon>
        <taxon>Pseudomonadati</taxon>
        <taxon>Acidobacteriota</taxon>
        <taxon>Terriglobia</taxon>
        <taxon>Terriglobales</taxon>
        <taxon>Acidobacteriaceae</taxon>
        <taxon>Tunturiibacter</taxon>
    </lineage>
</organism>
<dbReference type="SMART" id="SM00471">
    <property type="entry name" value="HDc"/>
    <property type="match status" value="1"/>
</dbReference>
<dbReference type="AlphaFoldDB" id="A0A7Y9TBJ4"/>
<dbReference type="InterPro" id="IPR003607">
    <property type="entry name" value="HD/PDEase_dom"/>
</dbReference>
<protein>
    <submittedName>
        <fullName evidence="4">dGTPase</fullName>
        <ecNumber evidence="4">3.1.5.1</ecNumber>
    </submittedName>
</protein>
<dbReference type="Proteomes" id="UP000534186">
    <property type="component" value="Unassembled WGS sequence"/>
</dbReference>
<dbReference type="GO" id="GO:0008832">
    <property type="term" value="F:dGTPase activity"/>
    <property type="evidence" value="ECO:0007669"/>
    <property type="project" value="UniProtKB-EC"/>
</dbReference>
<feature type="compositionally biased region" description="Basic and acidic residues" evidence="2">
    <location>
        <begin position="14"/>
        <end position="25"/>
    </location>
</feature>
<dbReference type="InterPro" id="IPR050135">
    <property type="entry name" value="dGTPase-like"/>
</dbReference>
<evidence type="ECO:0000256" key="1">
    <source>
        <dbReference type="ARBA" id="ARBA00022801"/>
    </source>
</evidence>
<dbReference type="InterPro" id="IPR006674">
    <property type="entry name" value="HD_domain"/>
</dbReference>
<name>A0A7Y9TBJ4_9BACT</name>
<evidence type="ECO:0000256" key="2">
    <source>
        <dbReference type="SAM" id="MobiDB-lite"/>
    </source>
</evidence>
<comment type="caution">
    <text evidence="4">The sequence shown here is derived from an EMBL/GenBank/DDBJ whole genome shotgun (WGS) entry which is preliminary data.</text>
</comment>
<dbReference type="PANTHER" id="PTHR11373">
    <property type="entry name" value="DEOXYNUCLEOSIDE TRIPHOSPHATE TRIPHOSPHOHYDROLASE"/>
    <property type="match status" value="1"/>
</dbReference>
<gene>
    <name evidence="4" type="ORF">HDF12_003574</name>
</gene>
<sequence length="445" mass="50584">MRSIAGQSRLVPEPPRDGDDRNDFQRDRDSILYSSALQRLSTTTQVVSGEQGRVFHNRLTHSLQVAQVGRRLAEKLKLKQPALATRYGLNEDVVEAACLAHDLGHPPFGHLAEIMLDKLASESKGVQGFEGNAQSFRIVTVLAFRSEKFEGLNLTKQTLRAILKYPWTYSAKRSDEKRKKWGTYDSELDIFQAAVGKRGKGPYPRSVEAELMDWADDLTYAIHDAEDFYRAGLIPLHLLRYVSGMANSSERDNFLDYVSSKKTKISELRNCSNEDLDSMLRELLATFFKLSGPYQGTREDRSKLRTFTSELVGRYINGIKLIAEDSDGKKVSAGKELQKEIALLKQLTWYYVIDGPGLALQQHAQRKIIEDLYKTFLNEARRDSPSYLLPPYCRDRLKKKEKDNRDSPERVVVDLIAGMTESQTLLTYQKLNGVVMPSGLEHWVL</sequence>
<evidence type="ECO:0000313" key="5">
    <source>
        <dbReference type="Proteomes" id="UP000534186"/>
    </source>
</evidence>
<dbReference type="InterPro" id="IPR006261">
    <property type="entry name" value="dGTPase"/>
</dbReference>
<dbReference type="Pfam" id="PF01966">
    <property type="entry name" value="HD"/>
    <property type="match status" value="1"/>
</dbReference>
<accession>A0A7Y9TBJ4</accession>
<evidence type="ECO:0000259" key="3">
    <source>
        <dbReference type="PROSITE" id="PS51831"/>
    </source>
</evidence>
<feature type="region of interest" description="Disordered" evidence="2">
    <location>
        <begin position="1"/>
        <end position="25"/>
    </location>
</feature>
<dbReference type="CDD" id="cd00077">
    <property type="entry name" value="HDc"/>
    <property type="match status" value="1"/>
</dbReference>
<dbReference type="SUPFAM" id="SSF109604">
    <property type="entry name" value="HD-domain/PDEase-like"/>
    <property type="match status" value="1"/>
</dbReference>
<proteinExistence type="predicted"/>
<dbReference type="EMBL" id="JACCCV010000002">
    <property type="protein sequence ID" value="NYF53175.1"/>
    <property type="molecule type" value="Genomic_DNA"/>
</dbReference>
<reference evidence="4 5" key="1">
    <citation type="submission" date="2020-07" db="EMBL/GenBank/DDBJ databases">
        <title>Genomic Encyclopedia of Type Strains, Phase IV (KMG-V): Genome sequencing to study the core and pangenomes of soil and plant-associated prokaryotes.</title>
        <authorList>
            <person name="Whitman W."/>
        </authorList>
    </citation>
    <scope>NUCLEOTIDE SEQUENCE [LARGE SCALE GENOMIC DNA]</scope>
    <source>
        <strain evidence="4 5">M8UP30</strain>
    </source>
</reference>
<evidence type="ECO:0000313" key="4">
    <source>
        <dbReference type="EMBL" id="NYF53175.1"/>
    </source>
</evidence>
<keyword evidence="1 4" id="KW-0378">Hydrolase</keyword>
<dbReference type="EC" id="3.1.5.1" evidence="4"/>
<dbReference type="InterPro" id="IPR026875">
    <property type="entry name" value="PHydrolase_assoc_dom"/>
</dbReference>
<dbReference type="Gene3D" id="1.10.3210.10">
    <property type="entry name" value="Hypothetical protein af1432"/>
    <property type="match status" value="1"/>
</dbReference>
<feature type="domain" description="HD" evidence="3">
    <location>
        <begin position="58"/>
        <end position="221"/>
    </location>
</feature>
<dbReference type="PROSITE" id="PS51831">
    <property type="entry name" value="HD"/>
    <property type="match status" value="1"/>
</dbReference>
<dbReference type="NCBIfam" id="TIGR01353">
    <property type="entry name" value="dGTP_triPase"/>
    <property type="match status" value="1"/>
</dbReference>
<dbReference type="Pfam" id="PF13286">
    <property type="entry name" value="HD_assoc"/>
    <property type="match status" value="1"/>
</dbReference>